<dbReference type="AlphaFoldDB" id="A0ABC8KHB6"/>
<keyword evidence="1" id="KW-1133">Transmembrane helix</keyword>
<reference evidence="2 3" key="1">
    <citation type="submission" date="2022-03" db="EMBL/GenBank/DDBJ databases">
        <authorList>
            <person name="Macdonald S."/>
            <person name="Ahmed S."/>
            <person name="Newling K."/>
        </authorList>
    </citation>
    <scope>NUCLEOTIDE SEQUENCE [LARGE SCALE GENOMIC DNA]</scope>
</reference>
<evidence type="ECO:0000313" key="2">
    <source>
        <dbReference type="EMBL" id="CAH8356363.1"/>
    </source>
</evidence>
<evidence type="ECO:0000313" key="3">
    <source>
        <dbReference type="Proteomes" id="UP001642260"/>
    </source>
</evidence>
<sequence length="63" mass="7089">MTAKNTRSVIALVDKYTSGVVWISFGYLAYCISAVARLRPKMSELDRAIKEKAELLQNLKGRN</sequence>
<dbReference type="EMBL" id="CAKOAT010217376">
    <property type="protein sequence ID" value="CAH8356363.1"/>
    <property type="molecule type" value="Genomic_DNA"/>
</dbReference>
<gene>
    <name evidence="2" type="ORF">ERUC_LOCUS22118</name>
</gene>
<keyword evidence="1" id="KW-0472">Membrane</keyword>
<feature type="transmembrane region" description="Helical" evidence="1">
    <location>
        <begin position="20"/>
        <end position="38"/>
    </location>
</feature>
<protein>
    <recommendedName>
        <fullName evidence="4">CcmD family protein</fullName>
    </recommendedName>
</protein>
<proteinExistence type="predicted"/>
<evidence type="ECO:0008006" key="4">
    <source>
        <dbReference type="Google" id="ProtNLM"/>
    </source>
</evidence>
<organism evidence="2 3">
    <name type="scientific">Eruca vesicaria subsp. sativa</name>
    <name type="common">Garden rocket</name>
    <name type="synonym">Eruca sativa</name>
    <dbReference type="NCBI Taxonomy" id="29727"/>
    <lineage>
        <taxon>Eukaryota</taxon>
        <taxon>Viridiplantae</taxon>
        <taxon>Streptophyta</taxon>
        <taxon>Embryophyta</taxon>
        <taxon>Tracheophyta</taxon>
        <taxon>Spermatophyta</taxon>
        <taxon>Magnoliopsida</taxon>
        <taxon>eudicotyledons</taxon>
        <taxon>Gunneridae</taxon>
        <taxon>Pentapetalae</taxon>
        <taxon>rosids</taxon>
        <taxon>malvids</taxon>
        <taxon>Brassicales</taxon>
        <taxon>Brassicaceae</taxon>
        <taxon>Brassiceae</taxon>
        <taxon>Eruca</taxon>
    </lineage>
</organism>
<name>A0ABC8KHB6_ERUVS</name>
<accession>A0ABC8KHB6</accession>
<dbReference type="Proteomes" id="UP001642260">
    <property type="component" value="Unassembled WGS sequence"/>
</dbReference>
<evidence type="ECO:0000256" key="1">
    <source>
        <dbReference type="SAM" id="Phobius"/>
    </source>
</evidence>
<keyword evidence="1" id="KW-0812">Transmembrane</keyword>
<keyword evidence="3" id="KW-1185">Reference proteome</keyword>
<comment type="caution">
    <text evidence="2">The sequence shown here is derived from an EMBL/GenBank/DDBJ whole genome shotgun (WGS) entry which is preliminary data.</text>
</comment>